<dbReference type="InterPro" id="IPR035892">
    <property type="entry name" value="C2_domain_sf"/>
</dbReference>
<dbReference type="PROSITE" id="PS51547">
    <property type="entry name" value="C2_PI3K"/>
    <property type="match status" value="1"/>
</dbReference>
<proteinExistence type="inferred from homology"/>
<feature type="domain" description="PIK helical" evidence="9">
    <location>
        <begin position="739"/>
        <end position="947"/>
    </location>
</feature>
<dbReference type="SMART" id="SM00143">
    <property type="entry name" value="PI3K_p85B"/>
    <property type="match status" value="1"/>
</dbReference>
<feature type="domain" description="PI3K/PI4K catalytic" evidence="7">
    <location>
        <begin position="1015"/>
        <end position="1318"/>
    </location>
</feature>
<evidence type="ECO:0000256" key="5">
    <source>
        <dbReference type="PROSITE-ProRule" id="PRU00880"/>
    </source>
</evidence>
<feature type="domain" description="PI3K-RBD" evidence="10">
    <location>
        <begin position="190"/>
        <end position="303"/>
    </location>
</feature>
<dbReference type="PROSITE" id="PS51545">
    <property type="entry name" value="PIK_HELICAL"/>
    <property type="match status" value="1"/>
</dbReference>
<dbReference type="InterPro" id="IPR001263">
    <property type="entry name" value="PI3K_accessory_dom"/>
</dbReference>
<keyword evidence="3" id="KW-0418">Kinase</keyword>
<evidence type="ECO:0000259" key="10">
    <source>
        <dbReference type="PROSITE" id="PS51546"/>
    </source>
</evidence>
<dbReference type="Gene3D" id="3.30.1010.10">
    <property type="entry name" value="Phosphatidylinositol 3-kinase Catalytic Subunit, Chain A, domain 4"/>
    <property type="match status" value="1"/>
</dbReference>
<feature type="domain" description="PI3K-ABD" evidence="8">
    <location>
        <begin position="15"/>
        <end position="105"/>
    </location>
</feature>
<dbReference type="SMART" id="SM00145">
    <property type="entry name" value="PI3Ka"/>
    <property type="match status" value="1"/>
</dbReference>
<keyword evidence="2" id="KW-0547">Nucleotide-binding</keyword>
<reference evidence="12" key="1">
    <citation type="submission" date="2024-06" db="EMBL/GenBank/DDBJ databases">
        <authorList>
            <person name="Liu X."/>
            <person name="Lenzi L."/>
            <person name="Haldenby T S."/>
            <person name="Uol C."/>
        </authorList>
    </citation>
    <scope>NUCLEOTIDE SEQUENCE</scope>
</reference>
<dbReference type="GO" id="GO:0005942">
    <property type="term" value="C:phosphatidylinositol 3-kinase complex"/>
    <property type="evidence" value="ECO:0007669"/>
    <property type="project" value="TreeGrafter"/>
</dbReference>
<protein>
    <recommendedName>
        <fullName evidence="14">Phosphatidylinositol 3-kinase</fullName>
    </recommendedName>
</protein>
<dbReference type="Gene3D" id="3.10.20.770">
    <property type="match status" value="1"/>
</dbReference>
<dbReference type="GO" id="GO:0035005">
    <property type="term" value="F:1-phosphatidylinositol-4-phosphate 3-kinase activity"/>
    <property type="evidence" value="ECO:0007669"/>
    <property type="project" value="TreeGrafter"/>
</dbReference>
<dbReference type="GO" id="GO:0005737">
    <property type="term" value="C:cytoplasm"/>
    <property type="evidence" value="ECO:0007669"/>
    <property type="project" value="UniProtKB-ARBA"/>
</dbReference>
<dbReference type="Proteomes" id="UP001497525">
    <property type="component" value="Unassembled WGS sequence"/>
</dbReference>
<dbReference type="GO" id="GO:0016303">
    <property type="term" value="F:1-phosphatidylinositol-3-kinase activity"/>
    <property type="evidence" value="ECO:0007669"/>
    <property type="project" value="TreeGrafter"/>
</dbReference>
<evidence type="ECO:0000256" key="1">
    <source>
        <dbReference type="ARBA" id="ARBA00022679"/>
    </source>
</evidence>
<dbReference type="PROSITE" id="PS50290">
    <property type="entry name" value="PI3_4_KINASE_3"/>
    <property type="match status" value="1"/>
</dbReference>
<sequence length="1331" mass="150079">MPTAPALKRGFSLILESTVRLEFLLPNGLLIPLVLDSDLSLLEAKDELWSQASHEPLFDVLHSKDHYVFSGINRETADEEEYYDQTIRLRELPLLLPYLRVIEATRDSALLQLHTRNATIASCIGISHADIVRAGRLNPEVKWARQRLLKLATVHANALAETGPVGLASYLTAAPRRALTKSLKATLQDCSSLVINAWMLDGSNPPEEKCIKVTLSLQATVLDALNELLHRQLMLFEQTQQVQRGEGNMRKDTIPRVADASGYLLKICCSQAYLFETNEKLIAYEYVQRCVELNQYPCLSPVLLKTVCDSLVRSLTDSVWGGRLNSMVPMDYNKPARPPRSPRISPTSRLMTGDRPARTRSAEKLTASKLSLPFENNVPLQNSKSSALYDELERLMGVGEFSEGNDELLDIEEDGDVRYSSASDTEPLNNVDANTYCSQPPSKKRPIVSLWKVTGYLSVLVRCGQYLGGSLSPATVQSPDSPSPQRLNSALTGSTGSLTPASSVASVTQSFYVVRVGLFHGSQSLIEFKTTSEMPGVHLSWNKWLNFHVNLADIPPAARLCVALIQMERSADKRSQKTYEYPVGWANLNFFDQRGFMITDEITLRLWPASLLQFTEERFNRLYPAGTVLENPNPDFTLQIRIYNPVSAPIRRPSFRAFIDAHRDTSKYLSSFPPPTQNQRIQYGTVLGRTHMPNMGFVNQVFGSGEVEEDVDECVTEQNVLPPDLTFGSRLFGEQGRGLPDANEVDKDLAHSLQILVTRDPLYELSEQEKASLWRGRNFCLKHLPAALPWLTQAVCWYRHEYLIEFYHLLHSWTRELNVDVALQLLGAMGLNTSGATETSAMLDSTAAASGTRGGASGVADAYVRELAVSSLYKLSDVELSDYLLQLVQALKAEAYLDNALTRFILYRAMKNPLLIGLRFFWHLRSEIHIPEMRLRFGLLLEAFCVGCGPMLTFLARQVTALNRLETISERVKQLSSEEEQRAQFRKEVAQAEARRDLQWLPSPLCLSERLGKLLIEKCDVKRSKKRPLWLVWTNSDRLAAHHHQHYQLIFKHGDDLRQDMLTLNLLRVMDRIWKEEGMDMCLVPYGCLATGPEMGLIEVVRNARTVMSIQGERLKAALQIDSTQLYKWLMQHIKGSEDSTKYERTIRNFTLSCAGYCVATFVLGIRDRHPDNIMVDTSGRLFHIDFGHILDNRKKKFGITRERVPFVLTKDFITVIARGNPDVVLDPSGSAAVGTTGLGNVHFQEFTELCGRAYLLLRRHANLLLTLFAMMLPSGLPELTSVCDLDYVRKTLAVEMNDEQALAYFHGQLNEAYYGAWTTKIDWFSHWMNT</sequence>
<evidence type="ECO:0000259" key="9">
    <source>
        <dbReference type="PROSITE" id="PS51545"/>
    </source>
</evidence>
<feature type="domain" description="C2 PI3K-type" evidence="11">
    <location>
        <begin position="487"/>
        <end position="653"/>
    </location>
</feature>
<feature type="compositionally biased region" description="Polar residues" evidence="6">
    <location>
        <begin position="420"/>
        <end position="439"/>
    </location>
</feature>
<dbReference type="CDD" id="cd05165">
    <property type="entry name" value="PI3Kc_I"/>
    <property type="match status" value="1"/>
</dbReference>
<feature type="region of interest" description="Disordered" evidence="6">
    <location>
        <begin position="473"/>
        <end position="501"/>
    </location>
</feature>
<dbReference type="PANTHER" id="PTHR10048:SF111">
    <property type="entry name" value="PHOSPHATIDYLINOSITOL 3-KINASE AGE-1"/>
    <property type="match status" value="1"/>
</dbReference>
<feature type="region of interest" description="Disordered" evidence="6">
    <location>
        <begin position="419"/>
        <end position="439"/>
    </location>
</feature>
<dbReference type="Pfam" id="PF00454">
    <property type="entry name" value="PI3_PI4_kinase"/>
    <property type="match status" value="1"/>
</dbReference>
<dbReference type="InterPro" id="IPR015433">
    <property type="entry name" value="PI3/4_kinase"/>
</dbReference>
<dbReference type="SUPFAM" id="SSF49562">
    <property type="entry name" value="C2 domain (Calcium/lipid-binding domain, CaLB)"/>
    <property type="match status" value="1"/>
</dbReference>
<evidence type="ECO:0000313" key="12">
    <source>
        <dbReference type="EMBL" id="CAL5141448.1"/>
    </source>
</evidence>
<keyword evidence="4" id="KW-0067">ATP-binding</keyword>
<evidence type="ECO:0000259" key="11">
    <source>
        <dbReference type="PROSITE" id="PS51547"/>
    </source>
</evidence>
<evidence type="ECO:0000256" key="3">
    <source>
        <dbReference type="ARBA" id="ARBA00022777"/>
    </source>
</evidence>
<dbReference type="GO" id="GO:0048015">
    <property type="term" value="P:phosphatidylinositol-mediated signaling"/>
    <property type="evidence" value="ECO:0007669"/>
    <property type="project" value="TreeGrafter"/>
</dbReference>
<dbReference type="PANTHER" id="PTHR10048">
    <property type="entry name" value="PHOSPHATIDYLINOSITOL KINASE"/>
    <property type="match status" value="1"/>
</dbReference>
<evidence type="ECO:0000256" key="6">
    <source>
        <dbReference type="SAM" id="MobiDB-lite"/>
    </source>
</evidence>
<comment type="caution">
    <text evidence="12">The sequence shown here is derived from an EMBL/GenBank/DDBJ whole genome shotgun (WGS) entry which is preliminary data.</text>
</comment>
<dbReference type="InterPro" id="IPR003113">
    <property type="entry name" value="PI3K_ABD"/>
</dbReference>
<dbReference type="InterPro" id="IPR036940">
    <property type="entry name" value="PI3/4_kinase_cat_sf"/>
</dbReference>
<dbReference type="EMBL" id="CAXLJL010000867">
    <property type="protein sequence ID" value="CAL5141448.1"/>
    <property type="molecule type" value="Genomic_DNA"/>
</dbReference>
<dbReference type="Gene3D" id="2.60.40.150">
    <property type="entry name" value="C2 domain"/>
    <property type="match status" value="1"/>
</dbReference>
<dbReference type="GO" id="GO:0016477">
    <property type="term" value="P:cell migration"/>
    <property type="evidence" value="ECO:0007669"/>
    <property type="project" value="TreeGrafter"/>
</dbReference>
<organism evidence="12 13">
    <name type="scientific">Calicophoron daubneyi</name>
    <name type="common">Rumen fluke</name>
    <name type="synonym">Paramphistomum daubneyi</name>
    <dbReference type="NCBI Taxonomy" id="300641"/>
    <lineage>
        <taxon>Eukaryota</taxon>
        <taxon>Metazoa</taxon>
        <taxon>Spiralia</taxon>
        <taxon>Lophotrochozoa</taxon>
        <taxon>Platyhelminthes</taxon>
        <taxon>Trematoda</taxon>
        <taxon>Digenea</taxon>
        <taxon>Plagiorchiida</taxon>
        <taxon>Pronocephalata</taxon>
        <taxon>Paramphistomoidea</taxon>
        <taxon>Paramphistomidae</taxon>
        <taxon>Calicophoron</taxon>
    </lineage>
</organism>
<dbReference type="GO" id="GO:0005524">
    <property type="term" value="F:ATP binding"/>
    <property type="evidence" value="ECO:0007669"/>
    <property type="project" value="UniProtKB-KW"/>
</dbReference>
<dbReference type="Gene3D" id="1.10.1070.11">
    <property type="entry name" value="Phosphatidylinositol 3-/4-kinase, catalytic domain"/>
    <property type="match status" value="1"/>
</dbReference>
<dbReference type="GO" id="GO:0005886">
    <property type="term" value="C:plasma membrane"/>
    <property type="evidence" value="ECO:0007669"/>
    <property type="project" value="TreeGrafter"/>
</dbReference>
<dbReference type="InterPro" id="IPR002420">
    <property type="entry name" value="PI3K-type_C2_dom"/>
</dbReference>
<evidence type="ECO:0000256" key="4">
    <source>
        <dbReference type="ARBA" id="ARBA00022840"/>
    </source>
</evidence>
<evidence type="ECO:0008006" key="14">
    <source>
        <dbReference type="Google" id="ProtNLM"/>
    </source>
</evidence>
<dbReference type="Pfam" id="PF02192">
    <property type="entry name" value="PI3K_p85B"/>
    <property type="match status" value="1"/>
</dbReference>
<evidence type="ECO:0000259" key="8">
    <source>
        <dbReference type="PROSITE" id="PS51544"/>
    </source>
</evidence>
<name>A0AAV2TZE0_CALDB</name>
<keyword evidence="1" id="KW-0808">Transferase</keyword>
<dbReference type="Pfam" id="PF00613">
    <property type="entry name" value="PI3Ka"/>
    <property type="match status" value="2"/>
</dbReference>
<dbReference type="GO" id="GO:0043491">
    <property type="term" value="P:phosphatidylinositol 3-kinase/protein kinase B signal transduction"/>
    <property type="evidence" value="ECO:0007669"/>
    <property type="project" value="TreeGrafter"/>
</dbReference>
<comment type="similarity">
    <text evidence="5">Belongs to the PI3/PI4-kinase family.</text>
</comment>
<dbReference type="CDD" id="cd08380">
    <property type="entry name" value="C2_PI3K_like"/>
    <property type="match status" value="1"/>
</dbReference>
<dbReference type="InterPro" id="IPR018936">
    <property type="entry name" value="PI3/4_kinase_CS"/>
</dbReference>
<evidence type="ECO:0000256" key="2">
    <source>
        <dbReference type="ARBA" id="ARBA00022741"/>
    </source>
</evidence>
<dbReference type="Gene3D" id="1.25.40.70">
    <property type="entry name" value="Phosphatidylinositol 3-kinase, accessory domain (PIK)"/>
    <property type="match status" value="1"/>
</dbReference>
<dbReference type="PROSITE" id="PS51544">
    <property type="entry name" value="PI3K_ABD"/>
    <property type="match status" value="1"/>
</dbReference>
<dbReference type="PROSITE" id="PS51546">
    <property type="entry name" value="PI3K_RBD"/>
    <property type="match status" value="1"/>
</dbReference>
<dbReference type="SUPFAM" id="SSF56112">
    <property type="entry name" value="Protein kinase-like (PK-like)"/>
    <property type="match status" value="1"/>
</dbReference>
<gene>
    <name evidence="12" type="ORF">CDAUBV1_LOCUS16689</name>
</gene>
<dbReference type="PROSITE" id="PS00916">
    <property type="entry name" value="PI3_4_KINASE_2"/>
    <property type="match status" value="1"/>
</dbReference>
<dbReference type="FunFam" id="1.10.1070.11:FF:000001">
    <property type="entry name" value="Phosphatidylinositol 4,5-bisphosphate 3-kinase catalytic subunit"/>
    <property type="match status" value="1"/>
</dbReference>
<evidence type="ECO:0000313" key="13">
    <source>
        <dbReference type="Proteomes" id="UP001497525"/>
    </source>
</evidence>
<dbReference type="Pfam" id="PF00792">
    <property type="entry name" value="PI3K_C2"/>
    <property type="match status" value="1"/>
</dbReference>
<dbReference type="InterPro" id="IPR000403">
    <property type="entry name" value="PI3/4_kinase_cat_dom"/>
</dbReference>
<feature type="region of interest" description="Disordered" evidence="6">
    <location>
        <begin position="331"/>
        <end position="360"/>
    </location>
</feature>
<dbReference type="InterPro" id="IPR016024">
    <property type="entry name" value="ARM-type_fold"/>
</dbReference>
<accession>A0AAV2TZE0</accession>
<dbReference type="InterPro" id="IPR011009">
    <property type="entry name" value="Kinase-like_dom_sf"/>
</dbReference>
<dbReference type="SMART" id="SM00146">
    <property type="entry name" value="PI3Kc"/>
    <property type="match status" value="1"/>
</dbReference>
<dbReference type="SUPFAM" id="SSF48371">
    <property type="entry name" value="ARM repeat"/>
    <property type="match status" value="1"/>
</dbReference>
<dbReference type="InterPro" id="IPR000341">
    <property type="entry name" value="PI3K_Ras-bd_dom"/>
</dbReference>
<dbReference type="InterPro" id="IPR042236">
    <property type="entry name" value="PI3K_accessory_sf"/>
</dbReference>
<evidence type="ECO:0000259" key="7">
    <source>
        <dbReference type="PROSITE" id="PS50290"/>
    </source>
</evidence>